<comment type="caution">
    <text evidence="3">The sequence shown here is derived from an EMBL/GenBank/DDBJ whole genome shotgun (WGS) entry which is preliminary data.</text>
</comment>
<reference evidence="3 4" key="1">
    <citation type="submission" date="2018-04" db="EMBL/GenBank/DDBJ databases">
        <title>Genomic Encyclopedia of Archaeal and Bacterial Type Strains, Phase II (KMG-II): from individual species to whole genera.</title>
        <authorList>
            <person name="Goeker M."/>
        </authorList>
    </citation>
    <scope>NUCLEOTIDE SEQUENCE [LARGE SCALE GENOMIC DNA]</scope>
    <source>
        <strain evidence="3 4">DSM 45787</strain>
    </source>
</reference>
<evidence type="ECO:0008006" key="5">
    <source>
        <dbReference type="Google" id="ProtNLM"/>
    </source>
</evidence>
<evidence type="ECO:0000313" key="4">
    <source>
        <dbReference type="Proteomes" id="UP000244240"/>
    </source>
</evidence>
<evidence type="ECO:0000256" key="2">
    <source>
        <dbReference type="SAM" id="Phobius"/>
    </source>
</evidence>
<keyword evidence="4" id="KW-1185">Reference proteome</keyword>
<feature type="region of interest" description="Disordered" evidence="1">
    <location>
        <begin position="119"/>
        <end position="147"/>
    </location>
</feature>
<dbReference type="PROSITE" id="PS51257">
    <property type="entry name" value="PROKAR_LIPOPROTEIN"/>
    <property type="match status" value="1"/>
</dbReference>
<proteinExistence type="predicted"/>
<dbReference type="AlphaFoldDB" id="A0A2T6B0K7"/>
<dbReference type="Proteomes" id="UP000244240">
    <property type="component" value="Unassembled WGS sequence"/>
</dbReference>
<keyword evidence="2" id="KW-0812">Transmembrane</keyword>
<gene>
    <name evidence="3" type="ORF">C8P63_14011</name>
</gene>
<sequence>MNRMPEFVMGLIGGIFGCGLALLMIIGGWFGSMAIGSETEFLTSAETSFALVAGILLLILSGATIGVSIPAVIRKNRVLSGTVNLITGILGFFLATFVWLTPGILILVSGTLCFRSAESAAAPPDPNPEGEGSPDSSNGKTMKSIKT</sequence>
<name>A0A2T6B0K7_9BACL</name>
<dbReference type="OrthoDB" id="2366258at2"/>
<feature type="transmembrane region" description="Helical" evidence="2">
    <location>
        <begin position="7"/>
        <end position="30"/>
    </location>
</feature>
<dbReference type="EMBL" id="QBKR01000040">
    <property type="protein sequence ID" value="PTX49616.1"/>
    <property type="molecule type" value="Genomic_DNA"/>
</dbReference>
<evidence type="ECO:0000313" key="3">
    <source>
        <dbReference type="EMBL" id="PTX49616.1"/>
    </source>
</evidence>
<feature type="transmembrane region" description="Helical" evidence="2">
    <location>
        <begin position="85"/>
        <end position="108"/>
    </location>
</feature>
<dbReference type="RefSeq" id="WP_108026448.1">
    <property type="nucleotide sequence ID" value="NZ_QBKR01000040.1"/>
</dbReference>
<accession>A0A2T6B0K7</accession>
<feature type="transmembrane region" description="Helical" evidence="2">
    <location>
        <begin position="50"/>
        <end position="73"/>
    </location>
</feature>
<organism evidence="3 4">
    <name type="scientific">Melghirimyces profundicolus</name>
    <dbReference type="NCBI Taxonomy" id="1242148"/>
    <lineage>
        <taxon>Bacteria</taxon>
        <taxon>Bacillati</taxon>
        <taxon>Bacillota</taxon>
        <taxon>Bacilli</taxon>
        <taxon>Bacillales</taxon>
        <taxon>Thermoactinomycetaceae</taxon>
        <taxon>Melghirimyces</taxon>
    </lineage>
</organism>
<keyword evidence="2" id="KW-0472">Membrane</keyword>
<keyword evidence="2" id="KW-1133">Transmembrane helix</keyword>
<protein>
    <recommendedName>
        <fullName evidence="5">DUF4064 domain-containing protein</fullName>
    </recommendedName>
</protein>
<evidence type="ECO:0000256" key="1">
    <source>
        <dbReference type="SAM" id="MobiDB-lite"/>
    </source>
</evidence>